<reference evidence="2" key="1">
    <citation type="submission" date="2023-01" db="EMBL/GenBank/DDBJ databases">
        <title>Human gut microbiome strain richness.</title>
        <authorList>
            <person name="Chen-Liaw A."/>
        </authorList>
    </citation>
    <scope>NUCLEOTIDE SEQUENCE</scope>
    <source>
        <strain evidence="2">1001287st1_F4_1001285I_161205</strain>
    </source>
</reference>
<gene>
    <name evidence="2" type="ORF">PNE06_10270</name>
</gene>
<dbReference type="AlphaFoldDB" id="A0AAW6CJ81"/>
<keyword evidence="1" id="KW-1133">Transmembrane helix</keyword>
<organism evidence="2 3">
    <name type="scientific">Flavonifractor plautii</name>
    <name type="common">Fusobacterium plautii</name>
    <dbReference type="NCBI Taxonomy" id="292800"/>
    <lineage>
        <taxon>Bacteria</taxon>
        <taxon>Bacillati</taxon>
        <taxon>Bacillota</taxon>
        <taxon>Clostridia</taxon>
        <taxon>Eubacteriales</taxon>
        <taxon>Oscillospiraceae</taxon>
        <taxon>Flavonifractor</taxon>
    </lineage>
</organism>
<dbReference type="Proteomes" id="UP001211173">
    <property type="component" value="Unassembled WGS sequence"/>
</dbReference>
<dbReference type="RefSeq" id="WP_195384032.1">
    <property type="nucleotide sequence ID" value="NZ_BAABXT010000001.1"/>
</dbReference>
<protein>
    <recommendedName>
        <fullName evidence="4">DZANK-type domain-containing protein</fullName>
    </recommendedName>
</protein>
<feature type="transmembrane region" description="Helical" evidence="1">
    <location>
        <begin position="103"/>
        <end position="122"/>
    </location>
</feature>
<name>A0AAW6CJ81_FLAPL</name>
<keyword evidence="1" id="KW-0812">Transmembrane</keyword>
<dbReference type="EMBL" id="JAQLWV010000013">
    <property type="protein sequence ID" value="MDB7933455.1"/>
    <property type="molecule type" value="Genomic_DNA"/>
</dbReference>
<sequence>MGLINCPSCGQRQSEENVECINCGTPLNNLIGTQNPVKNMKDGEICCPHCGHIQSRTIERCQACGEGMRTKLKYWKQNVGGTFLGVGVVILGILFAMHIEVSLGVAISLIGIVIVVLGCICVRNSFKNAGLLLDSVNAERLYRESLPQTLLFGLQGVPGISGECINLLLDQKRVQLIFQEKEIERFLPFSQIVSYGVVTREEYVKGSVLTGAAIGGAIGGDTGAIVGAMAAKEGTIMYRKYFEINYRTKSGSLSKIECRYKGLNQSNLDGIVPLLKKAIGLEKYLNMPPPPVQKSDYL</sequence>
<accession>A0AAW6CJ81</accession>
<evidence type="ECO:0008006" key="4">
    <source>
        <dbReference type="Google" id="ProtNLM"/>
    </source>
</evidence>
<proteinExistence type="predicted"/>
<feature type="transmembrane region" description="Helical" evidence="1">
    <location>
        <begin position="78"/>
        <end position="97"/>
    </location>
</feature>
<evidence type="ECO:0000313" key="2">
    <source>
        <dbReference type="EMBL" id="MDB7933455.1"/>
    </source>
</evidence>
<keyword evidence="1" id="KW-0472">Membrane</keyword>
<comment type="caution">
    <text evidence="2">The sequence shown here is derived from an EMBL/GenBank/DDBJ whole genome shotgun (WGS) entry which is preliminary data.</text>
</comment>
<evidence type="ECO:0000256" key="1">
    <source>
        <dbReference type="SAM" id="Phobius"/>
    </source>
</evidence>
<evidence type="ECO:0000313" key="3">
    <source>
        <dbReference type="Proteomes" id="UP001211173"/>
    </source>
</evidence>